<evidence type="ECO:0000256" key="1">
    <source>
        <dbReference type="ARBA" id="ARBA00023015"/>
    </source>
</evidence>
<dbReference type="EMBL" id="WEGH01000002">
    <property type="protein sequence ID" value="MQY04542.1"/>
    <property type="molecule type" value="Genomic_DNA"/>
</dbReference>
<dbReference type="InterPro" id="IPR018060">
    <property type="entry name" value="HTH_AraC"/>
</dbReference>
<evidence type="ECO:0000313" key="5">
    <source>
        <dbReference type="EMBL" id="MQY04542.1"/>
    </source>
</evidence>
<dbReference type="OrthoDB" id="9799345at2"/>
<name>A0A7K0BUI1_9ACTN</name>
<dbReference type="RefSeq" id="WP_153532752.1">
    <property type="nucleotide sequence ID" value="NZ_WEGH01000002.1"/>
</dbReference>
<organism evidence="5 6">
    <name type="scientific">Actinomadura macrotermitis</name>
    <dbReference type="NCBI Taxonomy" id="2585200"/>
    <lineage>
        <taxon>Bacteria</taxon>
        <taxon>Bacillati</taxon>
        <taxon>Actinomycetota</taxon>
        <taxon>Actinomycetes</taxon>
        <taxon>Streptosporangiales</taxon>
        <taxon>Thermomonosporaceae</taxon>
        <taxon>Actinomadura</taxon>
    </lineage>
</organism>
<proteinExistence type="predicted"/>
<dbReference type="PROSITE" id="PS01124">
    <property type="entry name" value="HTH_ARAC_FAMILY_2"/>
    <property type="match status" value="1"/>
</dbReference>
<protein>
    <submittedName>
        <fullName evidence="5">Transcriptional activator NphR</fullName>
    </submittedName>
</protein>
<keyword evidence="6" id="KW-1185">Reference proteome</keyword>
<dbReference type="AlphaFoldDB" id="A0A7K0BUI1"/>
<dbReference type="Gene3D" id="1.10.10.60">
    <property type="entry name" value="Homeodomain-like"/>
    <property type="match status" value="1"/>
</dbReference>
<dbReference type="InterPro" id="IPR050204">
    <property type="entry name" value="AraC_XylS_family_regulators"/>
</dbReference>
<keyword evidence="3" id="KW-0804">Transcription</keyword>
<dbReference type="Pfam" id="PF12833">
    <property type="entry name" value="HTH_18"/>
    <property type="match status" value="1"/>
</dbReference>
<evidence type="ECO:0000256" key="3">
    <source>
        <dbReference type="ARBA" id="ARBA00023163"/>
    </source>
</evidence>
<dbReference type="GO" id="GO:0003700">
    <property type="term" value="F:DNA-binding transcription factor activity"/>
    <property type="evidence" value="ECO:0007669"/>
    <property type="project" value="InterPro"/>
</dbReference>
<evidence type="ECO:0000313" key="6">
    <source>
        <dbReference type="Proteomes" id="UP000487268"/>
    </source>
</evidence>
<dbReference type="Pfam" id="PF14525">
    <property type="entry name" value="AraC_binding_2"/>
    <property type="match status" value="1"/>
</dbReference>
<dbReference type="SUPFAM" id="SSF46689">
    <property type="entry name" value="Homeodomain-like"/>
    <property type="match status" value="1"/>
</dbReference>
<dbReference type="InterPro" id="IPR009057">
    <property type="entry name" value="Homeodomain-like_sf"/>
</dbReference>
<feature type="domain" description="HTH araC/xylS-type" evidence="4">
    <location>
        <begin position="213"/>
        <end position="314"/>
    </location>
</feature>
<gene>
    <name evidence="5" type="primary">nphR</name>
    <name evidence="5" type="ORF">ACRB68_25970</name>
</gene>
<evidence type="ECO:0000259" key="4">
    <source>
        <dbReference type="PROSITE" id="PS01124"/>
    </source>
</evidence>
<comment type="caution">
    <text evidence="5">The sequence shown here is derived from an EMBL/GenBank/DDBJ whole genome shotgun (WGS) entry which is preliminary data.</text>
</comment>
<dbReference type="PANTHER" id="PTHR46796:SF6">
    <property type="entry name" value="ARAC SUBFAMILY"/>
    <property type="match status" value="1"/>
</dbReference>
<dbReference type="GO" id="GO:0043565">
    <property type="term" value="F:sequence-specific DNA binding"/>
    <property type="evidence" value="ECO:0007669"/>
    <property type="project" value="InterPro"/>
</dbReference>
<dbReference type="Proteomes" id="UP000487268">
    <property type="component" value="Unassembled WGS sequence"/>
</dbReference>
<dbReference type="SMART" id="SM00342">
    <property type="entry name" value="HTH_ARAC"/>
    <property type="match status" value="1"/>
</dbReference>
<dbReference type="PANTHER" id="PTHR46796">
    <property type="entry name" value="HTH-TYPE TRANSCRIPTIONAL ACTIVATOR RHAS-RELATED"/>
    <property type="match status" value="1"/>
</dbReference>
<evidence type="ECO:0000256" key="2">
    <source>
        <dbReference type="ARBA" id="ARBA00023125"/>
    </source>
</evidence>
<keyword evidence="2" id="KW-0238">DNA-binding</keyword>
<sequence length="336" mass="36804">MAVLDFTTLSVAPPERFDLWADTCARQYLPCKTTSPFENDFVASVRNVACGSVQISRLRHPPLRSWRSPQLVRSSDPEVLTLLHPASGRTHLVSEGRHASLSGGEGALLSSSHPFNGWHTGDDHTDVLLIEIGRAALKPLHRSLDRLLCTSLDLGQGMGAVLLAHAHAVVEQAESLTAVDRARLEGSTLDLVHGLLAGHLDGRISAPQQTLLQRIKAFVLRELADPELSPRAVAEAQRVSLRYLHRLFEAEDLSVSAWIRAERLERCRRDLADPALAGCPVHAIGAKWGLTDPTYFGRVFREAYGMSPARYRQHHGTLPLDAAVGAVPLRRRPAGL</sequence>
<accession>A0A7K0BUI1</accession>
<dbReference type="InterPro" id="IPR035418">
    <property type="entry name" value="AraC-bd_2"/>
</dbReference>
<reference evidence="5 6" key="1">
    <citation type="submission" date="2019-10" db="EMBL/GenBank/DDBJ databases">
        <title>Actinomadura rubteroloni sp. nov. and Actinomadura macrotermitis sp. nov., isolated from the gut of fungus growing-termite Macrotermes natalensis.</title>
        <authorList>
            <person name="Benndorf R."/>
            <person name="Martin K."/>
            <person name="Kuefner M."/>
            <person name="De Beer W."/>
            <person name="Kaster A.-K."/>
            <person name="Vollmers J."/>
            <person name="Poulsen M."/>
            <person name="Beemelmanns C."/>
        </authorList>
    </citation>
    <scope>NUCLEOTIDE SEQUENCE [LARGE SCALE GENOMIC DNA]</scope>
    <source>
        <strain evidence="5 6">RB68</strain>
    </source>
</reference>
<keyword evidence="1" id="KW-0805">Transcription regulation</keyword>